<name>A0AAV5LU05_9ROSI</name>
<gene>
    <name evidence="2" type="ORF">SLEP1_g47667</name>
</gene>
<keyword evidence="1" id="KW-0472">Membrane</keyword>
<accession>A0AAV5LU05</accession>
<comment type="caution">
    <text evidence="2">The sequence shown here is derived from an EMBL/GenBank/DDBJ whole genome shotgun (WGS) entry which is preliminary data.</text>
</comment>
<keyword evidence="1" id="KW-0812">Transmembrane</keyword>
<dbReference type="EMBL" id="BPVZ01000138">
    <property type="protein sequence ID" value="GKV39982.1"/>
    <property type="molecule type" value="Genomic_DNA"/>
</dbReference>
<organism evidence="2 3">
    <name type="scientific">Rubroshorea leprosula</name>
    <dbReference type="NCBI Taxonomy" id="152421"/>
    <lineage>
        <taxon>Eukaryota</taxon>
        <taxon>Viridiplantae</taxon>
        <taxon>Streptophyta</taxon>
        <taxon>Embryophyta</taxon>
        <taxon>Tracheophyta</taxon>
        <taxon>Spermatophyta</taxon>
        <taxon>Magnoliopsida</taxon>
        <taxon>eudicotyledons</taxon>
        <taxon>Gunneridae</taxon>
        <taxon>Pentapetalae</taxon>
        <taxon>rosids</taxon>
        <taxon>malvids</taxon>
        <taxon>Malvales</taxon>
        <taxon>Dipterocarpaceae</taxon>
        <taxon>Rubroshorea</taxon>
    </lineage>
</organism>
<proteinExistence type="predicted"/>
<sequence length="34" mass="3925">MERGGSGWKKNSFFAVYSLLFFCVALPLLKRKET</sequence>
<evidence type="ECO:0000313" key="2">
    <source>
        <dbReference type="EMBL" id="GKV39982.1"/>
    </source>
</evidence>
<evidence type="ECO:0000256" key="1">
    <source>
        <dbReference type="SAM" id="Phobius"/>
    </source>
</evidence>
<reference evidence="2 3" key="1">
    <citation type="journal article" date="2021" name="Commun. Biol.">
        <title>The genome of Shorea leprosula (Dipterocarpaceae) highlights the ecological relevance of drought in aseasonal tropical rainforests.</title>
        <authorList>
            <person name="Ng K.K.S."/>
            <person name="Kobayashi M.J."/>
            <person name="Fawcett J.A."/>
            <person name="Hatakeyama M."/>
            <person name="Paape T."/>
            <person name="Ng C.H."/>
            <person name="Ang C.C."/>
            <person name="Tnah L.H."/>
            <person name="Lee C.T."/>
            <person name="Nishiyama T."/>
            <person name="Sese J."/>
            <person name="O'Brien M.J."/>
            <person name="Copetti D."/>
            <person name="Mohd Noor M.I."/>
            <person name="Ong R.C."/>
            <person name="Putra M."/>
            <person name="Sireger I.Z."/>
            <person name="Indrioko S."/>
            <person name="Kosugi Y."/>
            <person name="Izuno A."/>
            <person name="Isagi Y."/>
            <person name="Lee S.L."/>
            <person name="Shimizu K.K."/>
        </authorList>
    </citation>
    <scope>NUCLEOTIDE SEQUENCE [LARGE SCALE GENOMIC DNA]</scope>
    <source>
        <strain evidence="2">214</strain>
    </source>
</reference>
<keyword evidence="1" id="KW-1133">Transmembrane helix</keyword>
<keyword evidence="3" id="KW-1185">Reference proteome</keyword>
<dbReference type="AlphaFoldDB" id="A0AAV5LU05"/>
<evidence type="ECO:0000313" key="3">
    <source>
        <dbReference type="Proteomes" id="UP001054252"/>
    </source>
</evidence>
<feature type="transmembrane region" description="Helical" evidence="1">
    <location>
        <begin position="12"/>
        <end position="29"/>
    </location>
</feature>
<protein>
    <submittedName>
        <fullName evidence="2">Uncharacterized protein</fullName>
    </submittedName>
</protein>
<dbReference type="Proteomes" id="UP001054252">
    <property type="component" value="Unassembled WGS sequence"/>
</dbReference>